<dbReference type="EMBL" id="FXAZ01000002">
    <property type="protein sequence ID" value="SMG38754.1"/>
    <property type="molecule type" value="Genomic_DNA"/>
</dbReference>
<dbReference type="Proteomes" id="UP000193834">
    <property type="component" value="Unassembled WGS sequence"/>
</dbReference>
<evidence type="ECO:0000313" key="1">
    <source>
        <dbReference type="EMBL" id="SMG38754.1"/>
    </source>
</evidence>
<proteinExistence type="predicted"/>
<gene>
    <name evidence="1" type="ORF">SAMN06295960_2331</name>
</gene>
<reference evidence="1 2" key="1">
    <citation type="submission" date="2017-04" db="EMBL/GenBank/DDBJ databases">
        <authorList>
            <person name="Afonso C.L."/>
            <person name="Miller P.J."/>
            <person name="Scott M.A."/>
            <person name="Spackman E."/>
            <person name="Goraichik I."/>
            <person name="Dimitrov K.M."/>
            <person name="Suarez D.L."/>
            <person name="Swayne D.E."/>
        </authorList>
    </citation>
    <scope>NUCLEOTIDE SEQUENCE [LARGE SCALE GENOMIC DNA]</scope>
    <source>
        <strain evidence="1 2">11</strain>
    </source>
</reference>
<dbReference type="RefSeq" id="WP_085494504.1">
    <property type="nucleotide sequence ID" value="NZ_FXAZ01000002.1"/>
</dbReference>
<sequence>MTYVDISSISPQLFVTVLFFLLIVCPLVSLGIVRLFQHKTKTGITYIASAIISYILFILIADFVARTWT</sequence>
<name>A0A1X7KE85_9BACL</name>
<evidence type="ECO:0000313" key="2">
    <source>
        <dbReference type="Proteomes" id="UP000193834"/>
    </source>
</evidence>
<dbReference type="AlphaFoldDB" id="A0A1X7KE85"/>
<protein>
    <submittedName>
        <fullName evidence="1">Uncharacterized protein</fullName>
    </submittedName>
</protein>
<keyword evidence="2" id="KW-1185">Reference proteome</keyword>
<dbReference type="STRING" id="1852522.SAMN06295960_2331"/>
<accession>A0A1X7KE85</accession>
<organism evidence="1 2">
    <name type="scientific">Paenibacillus aquistagni</name>
    <dbReference type="NCBI Taxonomy" id="1852522"/>
    <lineage>
        <taxon>Bacteria</taxon>
        <taxon>Bacillati</taxon>
        <taxon>Bacillota</taxon>
        <taxon>Bacilli</taxon>
        <taxon>Bacillales</taxon>
        <taxon>Paenibacillaceae</taxon>
        <taxon>Paenibacillus</taxon>
    </lineage>
</organism>